<evidence type="ECO:0000259" key="3">
    <source>
        <dbReference type="PROSITE" id="PS51186"/>
    </source>
</evidence>
<dbReference type="CDD" id="cd04301">
    <property type="entry name" value="NAT_SF"/>
    <property type="match status" value="1"/>
</dbReference>
<gene>
    <name evidence="4" type="ORF">POL72_20720</name>
</gene>
<feature type="domain" description="N-acetyltransferase" evidence="3">
    <location>
        <begin position="18"/>
        <end position="167"/>
    </location>
</feature>
<sequence>MEMRQGGDGRAGSAMPDGIVRGAQAGDLPGVLELYRALHPEDAPFPPEPELSALWKRMIEQPGHHLFVLERDAALAACCSLIVIPNLTRGGRPYALLENVVTHREHRRRGFGARVVRHALAEAWEAGCYKVMLMTGSREPEVHRFYEACGFRAGEKTGFLARPGAGR</sequence>
<dbReference type="Proteomes" id="UP001217485">
    <property type="component" value="Unassembled WGS sequence"/>
</dbReference>
<keyword evidence="5" id="KW-1185">Reference proteome</keyword>
<dbReference type="InterPro" id="IPR000182">
    <property type="entry name" value="GNAT_dom"/>
</dbReference>
<accession>A0ABT5C179</accession>
<keyword evidence="2" id="KW-0012">Acyltransferase</keyword>
<dbReference type="InterPro" id="IPR050832">
    <property type="entry name" value="Bact_Acetyltransf"/>
</dbReference>
<evidence type="ECO:0000256" key="2">
    <source>
        <dbReference type="ARBA" id="ARBA00023315"/>
    </source>
</evidence>
<evidence type="ECO:0000256" key="1">
    <source>
        <dbReference type="ARBA" id="ARBA00022679"/>
    </source>
</evidence>
<reference evidence="4 5" key="1">
    <citation type="submission" date="2023-01" db="EMBL/GenBank/DDBJ databases">
        <title>Minimal conservation of predation-associated metabolite biosynthetic gene clusters underscores biosynthetic potential of Myxococcota including descriptions for ten novel species: Archangium lansinium sp. nov., Myxococcus landrumus sp. nov., Nannocystis bai.</title>
        <authorList>
            <person name="Ahearne A."/>
            <person name="Stevens C."/>
            <person name="Dowd S."/>
        </authorList>
    </citation>
    <scope>NUCLEOTIDE SEQUENCE [LARGE SCALE GENOMIC DNA]</scope>
    <source>
        <strain evidence="4 5">WIWO2</strain>
    </source>
</reference>
<dbReference type="PANTHER" id="PTHR43877">
    <property type="entry name" value="AMINOALKYLPHOSPHONATE N-ACETYLTRANSFERASE-RELATED-RELATED"/>
    <property type="match status" value="1"/>
</dbReference>
<proteinExistence type="predicted"/>
<comment type="caution">
    <text evidence="4">The sequence shown here is derived from an EMBL/GenBank/DDBJ whole genome shotgun (WGS) entry which is preliminary data.</text>
</comment>
<dbReference type="SUPFAM" id="SSF55729">
    <property type="entry name" value="Acyl-CoA N-acyltransferases (Nat)"/>
    <property type="match status" value="1"/>
</dbReference>
<evidence type="ECO:0000313" key="4">
    <source>
        <dbReference type="EMBL" id="MDC0680177.1"/>
    </source>
</evidence>
<protein>
    <submittedName>
        <fullName evidence="4">GNAT family N-acetyltransferase</fullName>
    </submittedName>
</protein>
<dbReference type="Pfam" id="PF00583">
    <property type="entry name" value="Acetyltransf_1"/>
    <property type="match status" value="1"/>
</dbReference>
<organism evidence="4 5">
    <name type="scientific">Sorangium atrum</name>
    <dbReference type="NCBI Taxonomy" id="2995308"/>
    <lineage>
        <taxon>Bacteria</taxon>
        <taxon>Pseudomonadati</taxon>
        <taxon>Myxococcota</taxon>
        <taxon>Polyangia</taxon>
        <taxon>Polyangiales</taxon>
        <taxon>Polyangiaceae</taxon>
        <taxon>Sorangium</taxon>
    </lineage>
</organism>
<name>A0ABT5C179_9BACT</name>
<dbReference type="PROSITE" id="PS51186">
    <property type="entry name" value="GNAT"/>
    <property type="match status" value="1"/>
</dbReference>
<dbReference type="EMBL" id="JAQNDK010000002">
    <property type="protein sequence ID" value="MDC0680177.1"/>
    <property type="molecule type" value="Genomic_DNA"/>
</dbReference>
<dbReference type="RefSeq" id="WP_272097211.1">
    <property type="nucleotide sequence ID" value="NZ_JAQNDK010000002.1"/>
</dbReference>
<dbReference type="InterPro" id="IPR016181">
    <property type="entry name" value="Acyl_CoA_acyltransferase"/>
</dbReference>
<dbReference type="Gene3D" id="3.40.630.30">
    <property type="match status" value="1"/>
</dbReference>
<keyword evidence="1" id="KW-0808">Transferase</keyword>
<evidence type="ECO:0000313" key="5">
    <source>
        <dbReference type="Proteomes" id="UP001217485"/>
    </source>
</evidence>